<evidence type="ECO:0000256" key="3">
    <source>
        <dbReference type="ARBA" id="ARBA00022840"/>
    </source>
</evidence>
<reference evidence="5" key="1">
    <citation type="submission" date="2020-07" db="EMBL/GenBank/DDBJ databases">
        <authorList>
            <person name="Pettersson B.M.F."/>
            <person name="Behra P.R.K."/>
            <person name="Ramesh M."/>
            <person name="Das S."/>
            <person name="Dasgupta S."/>
            <person name="Kirsebom L.A."/>
        </authorList>
    </citation>
    <scope>NUCLEOTIDE SEQUENCE</scope>
    <source>
        <strain evidence="5">DSM 45406</strain>
    </source>
</reference>
<dbReference type="GO" id="GO:0016887">
    <property type="term" value="F:ATP hydrolysis activity"/>
    <property type="evidence" value="ECO:0007669"/>
    <property type="project" value="InterPro"/>
</dbReference>
<evidence type="ECO:0000259" key="4">
    <source>
        <dbReference type="PROSITE" id="PS50893"/>
    </source>
</evidence>
<evidence type="ECO:0000256" key="1">
    <source>
        <dbReference type="ARBA" id="ARBA00022448"/>
    </source>
</evidence>
<feature type="domain" description="ABC transporter" evidence="4">
    <location>
        <begin position="1"/>
        <end position="228"/>
    </location>
</feature>
<dbReference type="SUPFAM" id="SSF52540">
    <property type="entry name" value="P-loop containing nucleoside triphosphate hydrolases"/>
    <property type="match status" value="1"/>
</dbReference>
<keyword evidence="3 5" id="KW-0067">ATP-binding</keyword>
<keyword evidence="1" id="KW-0813">Transport</keyword>
<accession>A0A9X3BU29</accession>
<proteinExistence type="predicted"/>
<dbReference type="InterPro" id="IPR027417">
    <property type="entry name" value="P-loop_NTPase"/>
</dbReference>
<dbReference type="SMART" id="SM00382">
    <property type="entry name" value="AAA"/>
    <property type="match status" value="1"/>
</dbReference>
<dbReference type="PROSITE" id="PS00211">
    <property type="entry name" value="ABC_TRANSPORTER_1"/>
    <property type="match status" value="1"/>
</dbReference>
<evidence type="ECO:0000313" key="5">
    <source>
        <dbReference type="EMBL" id="MCV7073946.1"/>
    </source>
</evidence>
<dbReference type="PANTHER" id="PTHR42788:SF13">
    <property type="entry name" value="ALIPHATIC SULFONATES IMPORT ATP-BINDING PROTEIN SSUB"/>
    <property type="match status" value="1"/>
</dbReference>
<dbReference type="Pfam" id="PF00005">
    <property type="entry name" value="ABC_tran"/>
    <property type="match status" value="1"/>
</dbReference>
<protein>
    <submittedName>
        <fullName evidence="5">ABC transporter ATP-binding protein</fullName>
    </submittedName>
</protein>
<dbReference type="GO" id="GO:0005524">
    <property type="term" value="F:ATP binding"/>
    <property type="evidence" value="ECO:0007669"/>
    <property type="project" value="UniProtKB-KW"/>
</dbReference>
<comment type="caution">
    <text evidence="5">The sequence shown here is derived from an EMBL/GenBank/DDBJ whole genome shotgun (WGS) entry which is preliminary data.</text>
</comment>
<dbReference type="InterPro" id="IPR003439">
    <property type="entry name" value="ABC_transporter-like_ATP-bd"/>
</dbReference>
<evidence type="ECO:0000313" key="6">
    <source>
        <dbReference type="Proteomes" id="UP001140272"/>
    </source>
</evidence>
<dbReference type="Proteomes" id="UP001140272">
    <property type="component" value="Unassembled WGS sequence"/>
</dbReference>
<gene>
    <name evidence="5" type="ORF">H7H73_30315</name>
</gene>
<dbReference type="InterPro" id="IPR017871">
    <property type="entry name" value="ABC_transporter-like_CS"/>
</dbReference>
<dbReference type="PANTHER" id="PTHR42788">
    <property type="entry name" value="TAURINE IMPORT ATP-BINDING PROTEIN-RELATED"/>
    <property type="match status" value="1"/>
</dbReference>
<dbReference type="InterPro" id="IPR003593">
    <property type="entry name" value="AAA+_ATPase"/>
</dbReference>
<dbReference type="EMBL" id="JACKRN010000958">
    <property type="protein sequence ID" value="MCV7073946.1"/>
    <property type="molecule type" value="Genomic_DNA"/>
</dbReference>
<dbReference type="Gene3D" id="3.40.50.300">
    <property type="entry name" value="P-loop containing nucleotide triphosphate hydrolases"/>
    <property type="match status" value="1"/>
</dbReference>
<dbReference type="CDD" id="cd03293">
    <property type="entry name" value="ABC_NrtD_SsuB_transporters"/>
    <property type="match status" value="1"/>
</dbReference>
<organism evidence="5 6">
    <name type="scientific">Mycolicibacterium rufum</name>
    <dbReference type="NCBI Taxonomy" id="318424"/>
    <lineage>
        <taxon>Bacteria</taxon>
        <taxon>Bacillati</taxon>
        <taxon>Actinomycetota</taxon>
        <taxon>Actinomycetes</taxon>
        <taxon>Mycobacteriales</taxon>
        <taxon>Mycobacteriaceae</taxon>
        <taxon>Mycolicibacterium</taxon>
    </lineage>
</organism>
<evidence type="ECO:0000256" key="2">
    <source>
        <dbReference type="ARBA" id="ARBA00022741"/>
    </source>
</evidence>
<reference evidence="5" key="2">
    <citation type="journal article" date="2022" name="BMC Genomics">
        <title>Comparative genome analysis of mycobacteria focusing on tRNA and non-coding RNA.</title>
        <authorList>
            <person name="Behra P.R.K."/>
            <person name="Pettersson B.M.F."/>
            <person name="Ramesh M."/>
            <person name="Das S."/>
            <person name="Dasgupta S."/>
            <person name="Kirsebom L.A."/>
        </authorList>
    </citation>
    <scope>NUCLEOTIDE SEQUENCE</scope>
    <source>
        <strain evidence="5">DSM 45406</strain>
    </source>
</reference>
<name>A0A9X3BU29_9MYCO</name>
<sequence>MRDLEVRLAGPTTVLHGVSFDVHEGDVVGLVGRSGVGKSTLLRALGGLVDAHDGCVTFGNRAVSRPPDGVVMVFQDYENALLPWRTVGHNVQLGLEGRLPRTLRRTAAARALELVGLGDRYDDYPWQMSGGMAQRVQIARALAVEPAVLLMDEPFGALDAITKATLQDMLLDVQRALGTTILFVTHDLDEAIYLSDRVFVLSGKPGAITLALDVALPRARDQVTTRESPAYLGLRRALAEHLRVAG</sequence>
<keyword evidence="2" id="KW-0547">Nucleotide-binding</keyword>
<dbReference type="PROSITE" id="PS50893">
    <property type="entry name" value="ABC_TRANSPORTER_2"/>
    <property type="match status" value="1"/>
</dbReference>
<dbReference type="InterPro" id="IPR050166">
    <property type="entry name" value="ABC_transporter_ATP-bind"/>
</dbReference>
<dbReference type="AlphaFoldDB" id="A0A9X3BU29"/>